<dbReference type="PANTHER" id="PTHR30472">
    <property type="entry name" value="FERRIC ENTEROBACTIN TRANSPORT SYSTEM PERMEASE PROTEIN"/>
    <property type="match status" value="1"/>
</dbReference>
<feature type="transmembrane region" description="Helical" evidence="9">
    <location>
        <begin position="153"/>
        <end position="172"/>
    </location>
</feature>
<feature type="compositionally biased region" description="Basic and acidic residues" evidence="8">
    <location>
        <begin position="16"/>
        <end position="35"/>
    </location>
</feature>
<evidence type="ECO:0000256" key="9">
    <source>
        <dbReference type="SAM" id="Phobius"/>
    </source>
</evidence>
<evidence type="ECO:0000313" key="10">
    <source>
        <dbReference type="EMBL" id="QDB79969.1"/>
    </source>
</evidence>
<dbReference type="Gene3D" id="1.10.3470.10">
    <property type="entry name" value="ABC transporter involved in vitamin B12 uptake, BtuC"/>
    <property type="match status" value="1"/>
</dbReference>
<dbReference type="Pfam" id="PF01032">
    <property type="entry name" value="FecCD"/>
    <property type="match status" value="1"/>
</dbReference>
<evidence type="ECO:0000256" key="5">
    <source>
        <dbReference type="ARBA" id="ARBA00022692"/>
    </source>
</evidence>
<dbReference type="InterPro" id="IPR000522">
    <property type="entry name" value="ABC_transptr_permease_BtuC"/>
</dbReference>
<sequence length="393" mass="39813">MTRAGTAAAPPPADSRVVRAREQDPAVGDGGERPGRTGLDAPEAPVRGLRRALGNHRLLVLAVSVVLTVAVVAGSTVVGTSGVGVGDALRVLWLRVVGGTIEPEFVRAYGIVADLRLPRALLALAAGAGLSVAGAVMQGLLRNPLVSPFTLGVSPAAAFGASLAILLGGGGVASSNPVVILSALVAAGLVTMLVLGLASARKMAVATLLLLGIAVTQLFEALTAGLQYIANENTLQAIVRWTLGSVNDATWNEVRIMGAVVVVLLPLLLWFAKDMNAIAFAGDDAARSLGVNVTVVRVGLILVSVLLASVAVSLCGVIGFVGLVGPHIARLVIGADHQYLLPLSALSGGVLLVAADTIGRTVVAPSVVPVGIVVAMLGAPVFIYLIMTRRAAK</sequence>
<organism evidence="10 11">
    <name type="scientific">Georgenia wutianyii</name>
    <dbReference type="NCBI Taxonomy" id="2585135"/>
    <lineage>
        <taxon>Bacteria</taxon>
        <taxon>Bacillati</taxon>
        <taxon>Actinomycetota</taxon>
        <taxon>Actinomycetes</taxon>
        <taxon>Micrococcales</taxon>
        <taxon>Bogoriellaceae</taxon>
        <taxon>Georgenia</taxon>
    </lineage>
</organism>
<comment type="subcellular location">
    <subcellularLocation>
        <location evidence="1">Cell membrane</location>
        <topology evidence="1">Multi-pass membrane protein</topology>
    </subcellularLocation>
</comment>
<keyword evidence="6 9" id="KW-1133">Transmembrane helix</keyword>
<comment type="similarity">
    <text evidence="2">Belongs to the binding-protein-dependent transport system permease family. FecCD subfamily.</text>
</comment>
<feature type="transmembrane region" description="Helical" evidence="9">
    <location>
        <begin position="254"/>
        <end position="272"/>
    </location>
</feature>
<dbReference type="InterPro" id="IPR037294">
    <property type="entry name" value="ABC_BtuC-like"/>
</dbReference>
<keyword evidence="3" id="KW-0813">Transport</keyword>
<feature type="transmembrane region" description="Helical" evidence="9">
    <location>
        <begin position="205"/>
        <end position="230"/>
    </location>
</feature>
<dbReference type="PANTHER" id="PTHR30472:SF25">
    <property type="entry name" value="ABC TRANSPORTER PERMEASE PROTEIN MJ0876-RELATED"/>
    <property type="match status" value="1"/>
</dbReference>
<feature type="transmembrane region" description="Helical" evidence="9">
    <location>
        <begin position="178"/>
        <end position="198"/>
    </location>
</feature>
<feature type="region of interest" description="Disordered" evidence="8">
    <location>
        <begin position="1"/>
        <end position="43"/>
    </location>
</feature>
<protein>
    <submittedName>
        <fullName evidence="10">Iron ABC transporter permease</fullName>
    </submittedName>
</protein>
<dbReference type="CDD" id="cd06550">
    <property type="entry name" value="TM_ABC_iron-siderophores_like"/>
    <property type="match status" value="1"/>
</dbReference>
<dbReference type="SUPFAM" id="SSF81345">
    <property type="entry name" value="ABC transporter involved in vitamin B12 uptake, BtuC"/>
    <property type="match status" value="1"/>
</dbReference>
<feature type="transmembrane region" description="Helical" evidence="9">
    <location>
        <begin position="367"/>
        <end position="387"/>
    </location>
</feature>
<evidence type="ECO:0000256" key="1">
    <source>
        <dbReference type="ARBA" id="ARBA00004651"/>
    </source>
</evidence>
<evidence type="ECO:0000256" key="6">
    <source>
        <dbReference type="ARBA" id="ARBA00022989"/>
    </source>
</evidence>
<accession>A0ABX5VN81</accession>
<feature type="transmembrane region" description="Helical" evidence="9">
    <location>
        <begin position="337"/>
        <end position="355"/>
    </location>
</feature>
<keyword evidence="7 9" id="KW-0472">Membrane</keyword>
<feature type="transmembrane region" description="Helical" evidence="9">
    <location>
        <begin position="58"/>
        <end position="85"/>
    </location>
</feature>
<keyword evidence="4" id="KW-1003">Cell membrane</keyword>
<evidence type="ECO:0000256" key="2">
    <source>
        <dbReference type="ARBA" id="ARBA00007935"/>
    </source>
</evidence>
<evidence type="ECO:0000256" key="7">
    <source>
        <dbReference type="ARBA" id="ARBA00023136"/>
    </source>
</evidence>
<evidence type="ECO:0000313" key="11">
    <source>
        <dbReference type="Proteomes" id="UP000313948"/>
    </source>
</evidence>
<evidence type="ECO:0000256" key="3">
    <source>
        <dbReference type="ARBA" id="ARBA00022448"/>
    </source>
</evidence>
<dbReference type="RefSeq" id="WP_139071424.1">
    <property type="nucleotide sequence ID" value="NZ_CP040899.1"/>
</dbReference>
<keyword evidence="11" id="KW-1185">Reference proteome</keyword>
<dbReference type="EMBL" id="CP040899">
    <property type="protein sequence ID" value="QDB79969.1"/>
    <property type="molecule type" value="Genomic_DNA"/>
</dbReference>
<gene>
    <name evidence="10" type="ORF">FE251_11715</name>
</gene>
<reference evidence="10 11" key="1">
    <citation type="submission" date="2019-05" db="EMBL/GenBank/DDBJ databases">
        <title>Georgenia *** sp. nov., and Georgenia *** sp. nov., isolated from the intestinal contents of plateau pika (Ochotona curzoniae) in the Qinghai-Tibet plateau of China.</title>
        <authorList>
            <person name="Tian Z."/>
        </authorList>
    </citation>
    <scope>NUCLEOTIDE SEQUENCE [LARGE SCALE GENOMIC DNA]</scope>
    <source>
        <strain evidence="10 11">Z294</strain>
    </source>
</reference>
<feature type="transmembrane region" description="Helical" evidence="9">
    <location>
        <begin position="293"/>
        <end position="325"/>
    </location>
</feature>
<name>A0ABX5VN81_9MICO</name>
<evidence type="ECO:0000256" key="4">
    <source>
        <dbReference type="ARBA" id="ARBA00022475"/>
    </source>
</evidence>
<dbReference type="Proteomes" id="UP000313948">
    <property type="component" value="Chromosome"/>
</dbReference>
<evidence type="ECO:0000256" key="8">
    <source>
        <dbReference type="SAM" id="MobiDB-lite"/>
    </source>
</evidence>
<feature type="transmembrane region" description="Helical" evidence="9">
    <location>
        <begin position="120"/>
        <end position="141"/>
    </location>
</feature>
<proteinExistence type="inferred from homology"/>
<keyword evidence="5 9" id="KW-0812">Transmembrane</keyword>